<keyword evidence="4" id="KW-0812">Transmembrane</keyword>
<evidence type="ECO:0000313" key="7">
    <source>
        <dbReference type="Proteomes" id="UP000295096"/>
    </source>
</evidence>
<dbReference type="InterPro" id="IPR008207">
    <property type="entry name" value="Sig_transdc_His_kin_Hpt_dom"/>
</dbReference>
<dbReference type="PROSITE" id="PS50894">
    <property type="entry name" value="HPT"/>
    <property type="match status" value="1"/>
</dbReference>
<evidence type="ECO:0000256" key="3">
    <source>
        <dbReference type="SAM" id="MobiDB-lite"/>
    </source>
</evidence>
<dbReference type="AlphaFoldDB" id="A0A4R5QPI5"/>
<dbReference type="GO" id="GO:0004672">
    <property type="term" value="F:protein kinase activity"/>
    <property type="evidence" value="ECO:0007669"/>
    <property type="project" value="UniProtKB-ARBA"/>
</dbReference>
<organism evidence="6 7">
    <name type="scientific">Dankookia rubra</name>
    <dbReference type="NCBI Taxonomy" id="1442381"/>
    <lineage>
        <taxon>Bacteria</taxon>
        <taxon>Pseudomonadati</taxon>
        <taxon>Pseudomonadota</taxon>
        <taxon>Alphaproteobacteria</taxon>
        <taxon>Acetobacterales</taxon>
        <taxon>Roseomonadaceae</taxon>
        <taxon>Dankookia</taxon>
    </lineage>
</organism>
<reference evidence="6 7" key="1">
    <citation type="journal article" date="2016" name="J. Microbiol.">
        <title>Dankookia rubra gen. nov., sp. nov., an alphaproteobacterium isolated from sediment of a shallow stream.</title>
        <authorList>
            <person name="Kim W.H."/>
            <person name="Kim D.H."/>
            <person name="Kang K."/>
            <person name="Ahn T.Y."/>
        </authorList>
    </citation>
    <scope>NUCLEOTIDE SEQUENCE [LARGE SCALE GENOMIC DNA]</scope>
    <source>
        <strain evidence="6 7">JCM30602</strain>
    </source>
</reference>
<keyword evidence="4" id="KW-0472">Membrane</keyword>
<feature type="region of interest" description="Disordered" evidence="3">
    <location>
        <begin position="164"/>
        <end position="198"/>
    </location>
</feature>
<keyword evidence="4" id="KW-1133">Transmembrane helix</keyword>
<evidence type="ECO:0000313" key="6">
    <source>
        <dbReference type="EMBL" id="TDH64561.1"/>
    </source>
</evidence>
<keyword evidence="7" id="KW-1185">Reference proteome</keyword>
<dbReference type="SUPFAM" id="SSF47226">
    <property type="entry name" value="Histidine-containing phosphotransfer domain, HPT domain"/>
    <property type="match status" value="1"/>
</dbReference>
<feature type="transmembrane region" description="Helical" evidence="4">
    <location>
        <begin position="45"/>
        <end position="67"/>
    </location>
</feature>
<dbReference type="Proteomes" id="UP000295096">
    <property type="component" value="Unassembled WGS sequence"/>
</dbReference>
<comment type="caution">
    <text evidence="6">The sequence shown here is derived from an EMBL/GenBank/DDBJ whole genome shotgun (WGS) entry which is preliminary data.</text>
</comment>
<keyword evidence="2" id="KW-0597">Phosphoprotein</keyword>
<keyword evidence="1" id="KW-0902">Two-component regulatory system</keyword>
<feature type="compositionally biased region" description="Basic and acidic residues" evidence="3">
    <location>
        <begin position="185"/>
        <end position="196"/>
    </location>
</feature>
<evidence type="ECO:0000256" key="4">
    <source>
        <dbReference type="SAM" id="Phobius"/>
    </source>
</evidence>
<evidence type="ECO:0000256" key="2">
    <source>
        <dbReference type="PROSITE-ProRule" id="PRU00110"/>
    </source>
</evidence>
<dbReference type="OrthoDB" id="7271458at2"/>
<feature type="domain" description="HPt" evidence="5">
    <location>
        <begin position="216"/>
        <end position="311"/>
    </location>
</feature>
<evidence type="ECO:0000256" key="1">
    <source>
        <dbReference type="ARBA" id="ARBA00023012"/>
    </source>
</evidence>
<sequence length="311" mass="32262">MELDPDRPLRTAMLLGGAAAFGALAWAVTLHVLALGPLPSSILDLGIRLIPTVLCSMVLAFGAGLWFGRRRLAVVEAALGAASQARFAAVQDELQHAAVRAEAETRRIALLLDSAAPGAALFDGQHCLSAWSQGFAALAEVPEAALQAGLPLADLVRLQPASPTGKLSRHGIESGIAGAARRQRRDGSHVEDRWEPEAGGGMLLTCRPAAPPRQATPFSAADLAALCKEEVRTRMPRLQAAIAAGDAPAARLEAHAIRGVAASFGLDDLAETLLVVETAARAGDLAKLATASPGLPQCAEAGLRRLLHQPA</sequence>
<dbReference type="InterPro" id="IPR036641">
    <property type="entry name" value="HPT_dom_sf"/>
</dbReference>
<dbReference type="Pfam" id="PF01627">
    <property type="entry name" value="Hpt"/>
    <property type="match status" value="1"/>
</dbReference>
<dbReference type="Gene3D" id="1.20.120.160">
    <property type="entry name" value="HPT domain"/>
    <property type="match status" value="1"/>
</dbReference>
<accession>A0A4R5QPI5</accession>
<name>A0A4R5QPI5_9PROT</name>
<proteinExistence type="predicted"/>
<dbReference type="RefSeq" id="WP_133286717.1">
    <property type="nucleotide sequence ID" value="NZ_SMSJ01000001.1"/>
</dbReference>
<dbReference type="EMBL" id="SMSJ01000001">
    <property type="protein sequence ID" value="TDH64561.1"/>
    <property type="molecule type" value="Genomic_DNA"/>
</dbReference>
<feature type="modified residue" description="Phosphohistidine" evidence="2">
    <location>
        <position position="255"/>
    </location>
</feature>
<dbReference type="GO" id="GO:0000160">
    <property type="term" value="P:phosphorelay signal transduction system"/>
    <property type="evidence" value="ECO:0007669"/>
    <property type="project" value="UniProtKB-KW"/>
</dbReference>
<feature type="transmembrane region" description="Helical" evidence="4">
    <location>
        <begin position="12"/>
        <end position="33"/>
    </location>
</feature>
<evidence type="ECO:0000259" key="5">
    <source>
        <dbReference type="PROSITE" id="PS50894"/>
    </source>
</evidence>
<gene>
    <name evidence="6" type="ORF">E2C06_01050</name>
</gene>
<protein>
    <recommendedName>
        <fullName evidence="5">HPt domain-containing protein</fullName>
    </recommendedName>
</protein>